<gene>
    <name evidence="1" type="ORF">NCTC12120_04334</name>
</gene>
<proteinExistence type="predicted"/>
<dbReference type="Proteomes" id="UP000251197">
    <property type="component" value="Unassembled WGS sequence"/>
</dbReference>
<name>A0A2X3IFD3_9ENTR</name>
<reference evidence="1 2" key="1">
    <citation type="submission" date="2018-06" db="EMBL/GenBank/DDBJ databases">
        <authorList>
            <consortium name="Pathogen Informatics"/>
            <person name="Doyle S."/>
        </authorList>
    </citation>
    <scope>NUCLEOTIDE SEQUENCE [LARGE SCALE GENOMIC DNA]</scope>
    <source>
        <strain evidence="1 2">NCTC12120</strain>
    </source>
</reference>
<dbReference type="EMBL" id="UAVU01000007">
    <property type="protein sequence ID" value="SQC91182.1"/>
    <property type="molecule type" value="Genomic_DNA"/>
</dbReference>
<accession>A0A2X3IFD3</accession>
<sequence>MRCDHWPSSVISTQAGSVDIKASRCVQLVRHRLIEEVKHRRMIGIVGRTDVPLRLVQHEVARAMLLSQRIIVKRNLMFRQQFKRGVTHNFTVNGDAVSADFHGQK</sequence>
<protein>
    <submittedName>
        <fullName evidence="1">Uncharacterized protein</fullName>
    </submittedName>
</protein>
<organism evidence="1 2">
    <name type="scientific">Cedecea neteri</name>
    <dbReference type="NCBI Taxonomy" id="158822"/>
    <lineage>
        <taxon>Bacteria</taxon>
        <taxon>Pseudomonadati</taxon>
        <taxon>Pseudomonadota</taxon>
        <taxon>Gammaproteobacteria</taxon>
        <taxon>Enterobacterales</taxon>
        <taxon>Enterobacteriaceae</taxon>
        <taxon>Cedecea</taxon>
    </lineage>
</organism>
<evidence type="ECO:0000313" key="1">
    <source>
        <dbReference type="EMBL" id="SQC91182.1"/>
    </source>
</evidence>
<evidence type="ECO:0000313" key="2">
    <source>
        <dbReference type="Proteomes" id="UP000251197"/>
    </source>
</evidence>
<dbReference type="AlphaFoldDB" id="A0A2X3IFD3"/>